<reference evidence="2" key="1">
    <citation type="submission" date="2022-09" db="EMBL/GenBank/DDBJ databases">
        <title>The genome sequence of Tsuneonella sp. YG55.</title>
        <authorList>
            <person name="Liu Y."/>
        </authorList>
    </citation>
    <scope>NUCLEOTIDE SEQUENCE</scope>
    <source>
        <strain evidence="2">YG55</strain>
    </source>
</reference>
<dbReference type="EMBL" id="JAOAMV010000005">
    <property type="protein sequence ID" value="MCT2559530.1"/>
    <property type="molecule type" value="Genomic_DNA"/>
</dbReference>
<keyword evidence="1" id="KW-0812">Transmembrane</keyword>
<dbReference type="AlphaFoldDB" id="A0A9X3AA40"/>
<evidence type="ECO:0000313" key="2">
    <source>
        <dbReference type="EMBL" id="MCT2559530.1"/>
    </source>
</evidence>
<name>A0A9X3AA40_9SPHN</name>
<evidence type="ECO:0000313" key="3">
    <source>
        <dbReference type="Proteomes" id="UP001142648"/>
    </source>
</evidence>
<sequence length="88" mass="9370">MPSDQIVTAAASLTAIAIVAFAMLRGWQGWLTLKERELERTAGGATLSRGESARETDTGSALGAARIELSDLKERIRRLEAIASGVDL</sequence>
<keyword evidence="1" id="KW-1133">Transmembrane helix</keyword>
<gene>
    <name evidence="2" type="ORF">N0B51_11125</name>
</gene>
<dbReference type="RefSeq" id="WP_259962430.1">
    <property type="nucleotide sequence ID" value="NZ_JAOAMV010000005.1"/>
</dbReference>
<proteinExistence type="predicted"/>
<keyword evidence="1" id="KW-0472">Membrane</keyword>
<organism evidence="2 3">
    <name type="scientific">Tsuneonella litorea</name>
    <dbReference type="NCBI Taxonomy" id="2976475"/>
    <lineage>
        <taxon>Bacteria</taxon>
        <taxon>Pseudomonadati</taxon>
        <taxon>Pseudomonadota</taxon>
        <taxon>Alphaproteobacteria</taxon>
        <taxon>Sphingomonadales</taxon>
        <taxon>Erythrobacteraceae</taxon>
        <taxon>Tsuneonella</taxon>
    </lineage>
</organism>
<protein>
    <submittedName>
        <fullName evidence="2">Uncharacterized protein</fullName>
    </submittedName>
</protein>
<accession>A0A9X3AA40</accession>
<comment type="caution">
    <text evidence="2">The sequence shown here is derived from an EMBL/GenBank/DDBJ whole genome shotgun (WGS) entry which is preliminary data.</text>
</comment>
<evidence type="ECO:0000256" key="1">
    <source>
        <dbReference type="SAM" id="Phobius"/>
    </source>
</evidence>
<keyword evidence="3" id="KW-1185">Reference proteome</keyword>
<dbReference type="Proteomes" id="UP001142648">
    <property type="component" value="Unassembled WGS sequence"/>
</dbReference>
<feature type="transmembrane region" description="Helical" evidence="1">
    <location>
        <begin position="6"/>
        <end position="24"/>
    </location>
</feature>